<dbReference type="InterPro" id="IPR029020">
    <property type="entry name" value="Ammonium/urea_transptr"/>
</dbReference>
<evidence type="ECO:0000313" key="8">
    <source>
        <dbReference type="EMBL" id="RLM78990.1"/>
    </source>
</evidence>
<keyword evidence="5 6" id="KW-0472">Membrane</keyword>
<keyword evidence="4 6" id="KW-1133">Transmembrane helix</keyword>
<dbReference type="InterPro" id="IPR024041">
    <property type="entry name" value="NH4_transpt_AmtB-like_dom"/>
</dbReference>
<feature type="transmembrane region" description="Helical" evidence="6">
    <location>
        <begin position="305"/>
        <end position="330"/>
    </location>
</feature>
<feature type="transmembrane region" description="Helical" evidence="6">
    <location>
        <begin position="350"/>
        <end position="375"/>
    </location>
</feature>
<feature type="transmembrane region" description="Helical" evidence="6">
    <location>
        <begin position="134"/>
        <end position="154"/>
    </location>
</feature>
<dbReference type="Gene3D" id="1.10.3430.10">
    <property type="entry name" value="Ammonium transporter AmtB like domains"/>
    <property type="match status" value="2"/>
</dbReference>
<dbReference type="GO" id="GO:0005886">
    <property type="term" value="C:plasma membrane"/>
    <property type="evidence" value="ECO:0007669"/>
    <property type="project" value="TreeGrafter"/>
</dbReference>
<feature type="transmembrane region" description="Helical" evidence="6">
    <location>
        <begin position="211"/>
        <end position="233"/>
    </location>
</feature>
<comment type="subcellular location">
    <subcellularLocation>
        <location evidence="1">Membrane</location>
        <topology evidence="1">Multi-pass membrane protein</topology>
    </subcellularLocation>
</comment>
<keyword evidence="3 6" id="KW-0812">Transmembrane</keyword>
<evidence type="ECO:0000259" key="7">
    <source>
        <dbReference type="Pfam" id="PF00909"/>
    </source>
</evidence>
<feature type="transmembrane region" description="Helical" evidence="6">
    <location>
        <begin position="25"/>
        <end position="47"/>
    </location>
</feature>
<accession>A0A3L6QF26</accession>
<gene>
    <name evidence="8" type="ORF">C2845_PM12G16390</name>
</gene>
<dbReference type="PANTHER" id="PTHR43029">
    <property type="entry name" value="AMMONIUM TRANSPORTER MEP2"/>
    <property type="match status" value="1"/>
</dbReference>
<evidence type="ECO:0000256" key="5">
    <source>
        <dbReference type="ARBA" id="ARBA00023136"/>
    </source>
</evidence>
<sequence>MAGEIPIAYRNSSSSPDWLNKGDNAWQMTSATFVGMQSMPGLVILYGSIVKKKWAINSAFMALYAFAAVWICWVIWAYNMSFGDRLLPFWGKASPALGQSFLVAQSELTATTLRYHNGSLEAAMLHPFYPAATMVYFQCMFATITIIILAGSLLGRMNIKAWMAFVPLWITFSYTICAFSLWGGGAGLLWLGWTGFNGGDPYSANIFDSSVAVLNTHICASTSLLVWTLLDVFFFGKPSVIGAVQGMITGLVCITPGGGLVQGWAAIVMGMLSGSIPWYTMMVLHKKWSFMQKIDDTLGVFHTHAVAGFLGGTTTGLFAEPVLCNLFLSIPDSRGAFYGGDGASQFGRQIAGALFIIAWNIIITSIICVLVSLVLPLRISDEQLLIGDDAVHGEEAYAIWAGELNDITHHDERRHSGIAVGVTQNI</sequence>
<organism evidence="8 9">
    <name type="scientific">Panicum miliaceum</name>
    <name type="common">Proso millet</name>
    <name type="synonym">Broomcorn millet</name>
    <dbReference type="NCBI Taxonomy" id="4540"/>
    <lineage>
        <taxon>Eukaryota</taxon>
        <taxon>Viridiplantae</taxon>
        <taxon>Streptophyta</taxon>
        <taxon>Embryophyta</taxon>
        <taxon>Tracheophyta</taxon>
        <taxon>Spermatophyta</taxon>
        <taxon>Magnoliopsida</taxon>
        <taxon>Liliopsida</taxon>
        <taxon>Poales</taxon>
        <taxon>Poaceae</taxon>
        <taxon>PACMAD clade</taxon>
        <taxon>Panicoideae</taxon>
        <taxon>Panicodae</taxon>
        <taxon>Paniceae</taxon>
        <taxon>Panicinae</taxon>
        <taxon>Panicum</taxon>
        <taxon>Panicum sect. Panicum</taxon>
    </lineage>
</organism>
<feature type="transmembrane region" description="Helical" evidence="6">
    <location>
        <begin position="264"/>
        <end position="284"/>
    </location>
</feature>
<feature type="transmembrane region" description="Helical" evidence="6">
    <location>
        <begin position="59"/>
        <end position="78"/>
    </location>
</feature>
<dbReference type="Proteomes" id="UP000275267">
    <property type="component" value="Unassembled WGS sequence"/>
</dbReference>
<proteinExistence type="inferred from homology"/>
<evidence type="ECO:0000256" key="6">
    <source>
        <dbReference type="SAM" id="Phobius"/>
    </source>
</evidence>
<dbReference type="OrthoDB" id="534912at2759"/>
<dbReference type="EMBL" id="PQIB02000012">
    <property type="protein sequence ID" value="RLM78990.1"/>
    <property type="molecule type" value="Genomic_DNA"/>
</dbReference>
<evidence type="ECO:0000256" key="4">
    <source>
        <dbReference type="ARBA" id="ARBA00022989"/>
    </source>
</evidence>
<evidence type="ECO:0000256" key="1">
    <source>
        <dbReference type="ARBA" id="ARBA00004141"/>
    </source>
</evidence>
<dbReference type="PANTHER" id="PTHR43029:SF8">
    <property type="entry name" value="AMMONIUM TRANSPORTER 3 MEMBER 3"/>
    <property type="match status" value="1"/>
</dbReference>
<keyword evidence="9" id="KW-1185">Reference proteome</keyword>
<protein>
    <submittedName>
        <fullName evidence="8">Ammonium transporter 3 member 3</fullName>
    </submittedName>
</protein>
<dbReference type="Pfam" id="PF00909">
    <property type="entry name" value="Ammonium_transp"/>
    <property type="match status" value="1"/>
</dbReference>
<reference evidence="9" key="1">
    <citation type="journal article" date="2019" name="Nat. Commun.">
        <title>The genome of broomcorn millet.</title>
        <authorList>
            <person name="Zou C."/>
            <person name="Miki D."/>
            <person name="Li D."/>
            <person name="Tang Q."/>
            <person name="Xiao L."/>
            <person name="Rajput S."/>
            <person name="Deng P."/>
            <person name="Jia W."/>
            <person name="Huang R."/>
            <person name="Zhang M."/>
            <person name="Sun Y."/>
            <person name="Hu J."/>
            <person name="Fu X."/>
            <person name="Schnable P.S."/>
            <person name="Li F."/>
            <person name="Zhang H."/>
            <person name="Feng B."/>
            <person name="Zhu X."/>
            <person name="Liu R."/>
            <person name="Schnable J.C."/>
            <person name="Zhu J.-K."/>
            <person name="Zhang H."/>
        </authorList>
    </citation>
    <scope>NUCLEOTIDE SEQUENCE [LARGE SCALE GENOMIC DNA]</scope>
</reference>
<feature type="transmembrane region" description="Helical" evidence="6">
    <location>
        <begin position="166"/>
        <end position="191"/>
    </location>
</feature>
<evidence type="ECO:0000256" key="3">
    <source>
        <dbReference type="ARBA" id="ARBA00022692"/>
    </source>
</evidence>
<dbReference type="GO" id="GO:0008519">
    <property type="term" value="F:ammonium channel activity"/>
    <property type="evidence" value="ECO:0007669"/>
    <property type="project" value="InterPro"/>
</dbReference>
<comment type="caution">
    <text evidence="8">The sequence shown here is derived from an EMBL/GenBank/DDBJ whole genome shotgun (WGS) entry which is preliminary data.</text>
</comment>
<evidence type="ECO:0000313" key="9">
    <source>
        <dbReference type="Proteomes" id="UP000275267"/>
    </source>
</evidence>
<dbReference type="AlphaFoldDB" id="A0A3L6QF26"/>
<dbReference type="FunFam" id="1.10.3430.10:FF:000043">
    <property type="entry name" value="Uncharacterized protein"/>
    <property type="match status" value="1"/>
</dbReference>
<dbReference type="InterPro" id="IPR001905">
    <property type="entry name" value="Ammonium_transpt"/>
</dbReference>
<feature type="domain" description="Ammonium transporter AmtB-like" evidence="7">
    <location>
        <begin position="185"/>
        <end position="397"/>
    </location>
</feature>
<name>A0A3L6QF26_PANMI</name>
<feature type="transmembrane region" description="Helical" evidence="6">
    <location>
        <begin position="240"/>
        <end position="258"/>
    </location>
</feature>
<dbReference type="SUPFAM" id="SSF111352">
    <property type="entry name" value="Ammonium transporter"/>
    <property type="match status" value="1"/>
</dbReference>
<dbReference type="STRING" id="4540.A0A3L6QF26"/>
<comment type="similarity">
    <text evidence="2">Belongs to the ammonia transporter channel (TC 1.A.11.2) family.</text>
</comment>
<evidence type="ECO:0000256" key="2">
    <source>
        <dbReference type="ARBA" id="ARBA00005887"/>
    </source>
</evidence>